<name>A0A7W6ENJ6_9BACT</name>
<evidence type="ECO:0000313" key="1">
    <source>
        <dbReference type="EMBL" id="MBB3836401.1"/>
    </source>
</evidence>
<dbReference type="Proteomes" id="UP000541352">
    <property type="component" value="Unassembled WGS sequence"/>
</dbReference>
<dbReference type="InterPro" id="IPR026950">
    <property type="entry name" value="Caps_assemb_Wzi"/>
</dbReference>
<dbReference type="RefSeq" id="WP_183971158.1">
    <property type="nucleotide sequence ID" value="NZ_JACIBY010000001.1"/>
</dbReference>
<comment type="caution">
    <text evidence="1">The sequence shown here is derived from an EMBL/GenBank/DDBJ whole genome shotgun (WGS) entry which is preliminary data.</text>
</comment>
<evidence type="ECO:0000313" key="2">
    <source>
        <dbReference type="Proteomes" id="UP000541352"/>
    </source>
</evidence>
<organism evidence="1 2">
    <name type="scientific">Runella defluvii</name>
    <dbReference type="NCBI Taxonomy" id="370973"/>
    <lineage>
        <taxon>Bacteria</taxon>
        <taxon>Pseudomonadati</taxon>
        <taxon>Bacteroidota</taxon>
        <taxon>Cytophagia</taxon>
        <taxon>Cytophagales</taxon>
        <taxon>Spirosomataceae</taxon>
        <taxon>Runella</taxon>
    </lineage>
</organism>
<accession>A0A7W6ENJ6</accession>
<sequence>MRHRYSINFLVYFLIGALTSYAQFLPTSEYNLSVNAYGTNSPTVPFWYYANQYNVIPKNSSSFIARASLGNTKGDTVKYSWRQIRLLYGLDGAFIAQQNSNKFKLIESFAGIKYGPIELFYGRRLETMGLLGDTLLSSGSYSWSGNAQPFPKIQLSIPNYVELPFFRGLFSIKGSFAHGWLDTLAVAYGPRTNAVKGYYHQKTLFIKMGRPNWKINLIGGFNHLAQWGGEDQIWPNGLPPKEAWWAVVVGKPWQDSRVGNHLGTLDLGLVWKLANNKSLTFFRQNIFDDGSLYNFLNIQDGLQGITFNNRNAPNYAQTFTLEKVNFEWMNTTSQGGNVFDFQQQIFGRDNYFNHYVYSEGWSYKGEMIGTPFIPKQSDIISSFPLIKNAKTLNNRVQMLHLGASGWIDEWKWLVKASFSNNLGTYDYPFPSARQQFSSLLQIQKELPWLQGIDWTTSIAIDAGTLYEPSMGIQLGLRKRGFF</sequence>
<proteinExistence type="predicted"/>
<evidence type="ECO:0008006" key="3">
    <source>
        <dbReference type="Google" id="ProtNLM"/>
    </source>
</evidence>
<keyword evidence="2" id="KW-1185">Reference proteome</keyword>
<dbReference type="Gene3D" id="2.40.160.130">
    <property type="entry name" value="Capsule assembly protein Wzi"/>
    <property type="match status" value="1"/>
</dbReference>
<dbReference type="InterPro" id="IPR038636">
    <property type="entry name" value="Wzi_sf"/>
</dbReference>
<gene>
    <name evidence="1" type="ORF">FHS57_000383</name>
</gene>
<dbReference type="Pfam" id="PF14052">
    <property type="entry name" value="Caps_assemb_Wzi"/>
    <property type="match status" value="1"/>
</dbReference>
<reference evidence="1 2" key="1">
    <citation type="submission" date="2020-08" db="EMBL/GenBank/DDBJ databases">
        <title>Genomic Encyclopedia of Type Strains, Phase IV (KMG-IV): sequencing the most valuable type-strain genomes for metagenomic binning, comparative biology and taxonomic classification.</title>
        <authorList>
            <person name="Goeker M."/>
        </authorList>
    </citation>
    <scope>NUCLEOTIDE SEQUENCE [LARGE SCALE GENOMIC DNA]</scope>
    <source>
        <strain evidence="1 2">DSM 17976</strain>
    </source>
</reference>
<dbReference type="EMBL" id="JACIBY010000001">
    <property type="protein sequence ID" value="MBB3836401.1"/>
    <property type="molecule type" value="Genomic_DNA"/>
</dbReference>
<dbReference type="AlphaFoldDB" id="A0A7W6ENJ6"/>
<protein>
    <recommendedName>
        <fullName evidence="3">Capsule assembly Wzi family protein</fullName>
    </recommendedName>
</protein>